<evidence type="ECO:0000313" key="2">
    <source>
        <dbReference type="Proteomes" id="UP001152795"/>
    </source>
</evidence>
<dbReference type="InterPro" id="IPR000477">
    <property type="entry name" value="RT_dom"/>
</dbReference>
<proteinExistence type="predicted"/>
<dbReference type="OrthoDB" id="289721at2759"/>
<evidence type="ECO:0000313" key="1">
    <source>
        <dbReference type="EMBL" id="CAB4012365.1"/>
    </source>
</evidence>
<dbReference type="Proteomes" id="UP001152795">
    <property type="component" value="Unassembled WGS sequence"/>
</dbReference>
<dbReference type="PANTHER" id="PTHR33332">
    <property type="entry name" value="REVERSE TRANSCRIPTASE DOMAIN-CONTAINING PROTEIN"/>
    <property type="match status" value="1"/>
</dbReference>
<name>A0A7D9ENC1_PARCT</name>
<gene>
    <name evidence="1" type="ORF">PACLA_8A002712</name>
</gene>
<sequence length="94" mass="10250">MSKAFDKVNHELLLSKLSKLGFGGGLLQWFRSYLSNRRQRITALGATSNTLPVTSGVPQGSILGPILFLLYVHDLPGLVKSSQVAMFADDAKIF</sequence>
<accession>A0A7D9ENC1</accession>
<dbReference type="PROSITE" id="PS50878">
    <property type="entry name" value="RT_POL"/>
    <property type="match status" value="1"/>
</dbReference>
<dbReference type="InterPro" id="IPR043502">
    <property type="entry name" value="DNA/RNA_pol_sf"/>
</dbReference>
<dbReference type="Pfam" id="PF00078">
    <property type="entry name" value="RVT_1"/>
    <property type="match status" value="1"/>
</dbReference>
<keyword evidence="2" id="KW-1185">Reference proteome</keyword>
<feature type="non-terminal residue" evidence="1">
    <location>
        <position position="94"/>
    </location>
</feature>
<reference evidence="1" key="1">
    <citation type="submission" date="2020-04" db="EMBL/GenBank/DDBJ databases">
        <authorList>
            <person name="Alioto T."/>
            <person name="Alioto T."/>
            <person name="Gomez Garrido J."/>
        </authorList>
    </citation>
    <scope>NUCLEOTIDE SEQUENCE</scope>
    <source>
        <strain evidence="1">A484AB</strain>
    </source>
</reference>
<dbReference type="SUPFAM" id="SSF56672">
    <property type="entry name" value="DNA/RNA polymerases"/>
    <property type="match status" value="1"/>
</dbReference>
<organism evidence="1 2">
    <name type="scientific">Paramuricea clavata</name>
    <name type="common">Red gorgonian</name>
    <name type="synonym">Violescent sea-whip</name>
    <dbReference type="NCBI Taxonomy" id="317549"/>
    <lineage>
        <taxon>Eukaryota</taxon>
        <taxon>Metazoa</taxon>
        <taxon>Cnidaria</taxon>
        <taxon>Anthozoa</taxon>
        <taxon>Octocorallia</taxon>
        <taxon>Malacalcyonacea</taxon>
        <taxon>Plexauridae</taxon>
        <taxon>Paramuricea</taxon>
    </lineage>
</organism>
<comment type="caution">
    <text evidence="1">The sequence shown here is derived from an EMBL/GenBank/DDBJ whole genome shotgun (WGS) entry which is preliminary data.</text>
</comment>
<protein>
    <submittedName>
        <fullName evidence="1">Uncharacterized protein</fullName>
    </submittedName>
</protein>
<dbReference type="AlphaFoldDB" id="A0A7D9ENC1"/>
<dbReference type="EMBL" id="CACRXK020007483">
    <property type="protein sequence ID" value="CAB4012365.1"/>
    <property type="molecule type" value="Genomic_DNA"/>
</dbReference>